<dbReference type="InterPro" id="IPR018537">
    <property type="entry name" value="Peptidoglycan-bd_3"/>
</dbReference>
<evidence type="ECO:0000313" key="3">
    <source>
        <dbReference type="EMBL" id="CAB4134612.1"/>
    </source>
</evidence>
<dbReference type="Pfam" id="PF05838">
    <property type="entry name" value="Glyco_hydro_108"/>
    <property type="match status" value="1"/>
</dbReference>
<feature type="domain" description="Peptidoglycan binding" evidence="2">
    <location>
        <begin position="113"/>
        <end position="179"/>
    </location>
</feature>
<dbReference type="EMBL" id="LR796288">
    <property type="protein sequence ID" value="CAB4134612.1"/>
    <property type="molecule type" value="Genomic_DNA"/>
</dbReference>
<dbReference type="Pfam" id="PF09374">
    <property type="entry name" value="PG_binding_3"/>
    <property type="match status" value="1"/>
</dbReference>
<name>A0A6J5LM44_9CAUD</name>
<dbReference type="InterPro" id="IPR023346">
    <property type="entry name" value="Lysozyme-like_dom_sf"/>
</dbReference>
<dbReference type="InterPro" id="IPR008565">
    <property type="entry name" value="TtsA-like_GH18_dom"/>
</dbReference>
<evidence type="ECO:0000259" key="2">
    <source>
        <dbReference type="Pfam" id="PF09374"/>
    </source>
</evidence>
<sequence>MTLLIEKYVKFTKKWEGGLSKDKSDSASSFPCPTPFAGKIGFHTNAGITYKTWVSFFGKDNDARFYAMNSADWFEVFKHGYWNGVKGDSYTSQNIAIFVTGMAWGSGVKQAGKSLQVAINHCGVNCDVDGVIGKNTIACANSIEPRKLFDALVEERRRFFYAIGTGKNAKFLNGWLNRLKDYSSTFRP</sequence>
<proteinExistence type="predicted"/>
<evidence type="ECO:0000259" key="1">
    <source>
        <dbReference type="Pfam" id="PF05838"/>
    </source>
</evidence>
<dbReference type="SUPFAM" id="SSF53955">
    <property type="entry name" value="Lysozyme-like"/>
    <property type="match status" value="1"/>
</dbReference>
<accession>A0A6J5LM44</accession>
<feature type="domain" description="TtsA-like Glycoside hydrolase family 108" evidence="1">
    <location>
        <begin position="10"/>
        <end position="107"/>
    </location>
</feature>
<protein>
    <submittedName>
        <fullName evidence="3">ZliS Lysozyme family protein</fullName>
    </submittedName>
</protein>
<dbReference type="Gene3D" id="1.20.141.10">
    <property type="entry name" value="Chitosanase, subunit A, domain 1"/>
    <property type="match status" value="1"/>
</dbReference>
<reference evidence="3" key="1">
    <citation type="submission" date="2020-04" db="EMBL/GenBank/DDBJ databases">
        <authorList>
            <person name="Chiriac C."/>
            <person name="Salcher M."/>
            <person name="Ghai R."/>
            <person name="Kavagutti S V."/>
        </authorList>
    </citation>
    <scope>NUCLEOTIDE SEQUENCE</scope>
</reference>
<gene>
    <name evidence="3" type="ORF">UFOVP280_35</name>
</gene>
<organism evidence="3">
    <name type="scientific">uncultured Caudovirales phage</name>
    <dbReference type="NCBI Taxonomy" id="2100421"/>
    <lineage>
        <taxon>Viruses</taxon>
        <taxon>Duplodnaviria</taxon>
        <taxon>Heunggongvirae</taxon>
        <taxon>Uroviricota</taxon>
        <taxon>Caudoviricetes</taxon>
        <taxon>Peduoviridae</taxon>
        <taxon>Maltschvirus</taxon>
        <taxon>Maltschvirus maltsch</taxon>
    </lineage>
</organism>